<organism evidence="2 3">
    <name type="scientific">Actinomadura rudentiformis</name>
    <dbReference type="NCBI Taxonomy" id="359158"/>
    <lineage>
        <taxon>Bacteria</taxon>
        <taxon>Bacillati</taxon>
        <taxon>Actinomycetota</taxon>
        <taxon>Actinomycetes</taxon>
        <taxon>Streptosporangiales</taxon>
        <taxon>Thermomonosporaceae</taxon>
        <taxon>Actinomadura</taxon>
    </lineage>
</organism>
<name>A0A6H9Y815_9ACTN</name>
<dbReference type="EMBL" id="WBMT01000027">
    <property type="protein sequence ID" value="KAB2340991.1"/>
    <property type="molecule type" value="Genomic_DNA"/>
</dbReference>
<dbReference type="AlphaFoldDB" id="A0A6H9Y815"/>
<sequence>MGMGGAEIVRPGFEPVRALFMEIAATRPQVNAALAAYVDGAPVVDLWTGPAYRADSIQGVYSATKGAAGIALALLIQRGLVDPDAPVADYWPEFAAAGKDTITVRGLASHQAGLVNVDGGFTFDEFTGHTRLAERLAAQRPFWEPGTGHGYHALTIGTLVSELFLRVTGQPVGEFFRREIAEPYGVDFFIGLPEREEPRVVPSLPIDIGGDGPAPFELPPFFRQAMNIGVEFEEGSNLPGLRSFRAAGVASIGGFGSARGLARLYAVATQEVEGRPPLLTPETLAAVAEVQVSGADLVLPFPTTYSMLFEPAAPTAGRGSFGHSGANGALAYADPDLGLAFGYTTDTPSSVGGADPVTADLSHALAAAIRS</sequence>
<feature type="domain" description="Beta-lactamase-related" evidence="1">
    <location>
        <begin position="29"/>
        <end position="350"/>
    </location>
</feature>
<protein>
    <submittedName>
        <fullName evidence="2">Beta-lactamase family protein</fullName>
    </submittedName>
</protein>
<comment type="caution">
    <text evidence="2">The sequence shown here is derived from an EMBL/GenBank/DDBJ whole genome shotgun (WGS) entry which is preliminary data.</text>
</comment>
<dbReference type="PANTHER" id="PTHR43319">
    <property type="entry name" value="BETA-LACTAMASE-RELATED"/>
    <property type="match status" value="1"/>
</dbReference>
<proteinExistence type="predicted"/>
<evidence type="ECO:0000259" key="1">
    <source>
        <dbReference type="Pfam" id="PF00144"/>
    </source>
</evidence>
<accession>A0A6H9Y815</accession>
<reference evidence="2 3" key="1">
    <citation type="submission" date="2019-09" db="EMBL/GenBank/DDBJ databases">
        <title>Actinomadura physcomitrii sp. nov., a novel actinomycete isolated from moss [Physcomitrium sphaericum (Ludw) Fuernr].</title>
        <authorList>
            <person name="Zhuang X."/>
            <person name="Liu C."/>
        </authorList>
    </citation>
    <scope>NUCLEOTIDE SEQUENCE [LARGE SCALE GENOMIC DNA]</scope>
    <source>
        <strain evidence="2 3">HMC1</strain>
    </source>
</reference>
<dbReference type="InterPro" id="IPR012338">
    <property type="entry name" value="Beta-lactam/transpept-like"/>
</dbReference>
<keyword evidence="3" id="KW-1185">Reference proteome</keyword>
<dbReference type="SUPFAM" id="SSF56601">
    <property type="entry name" value="beta-lactamase/transpeptidase-like"/>
    <property type="match status" value="1"/>
</dbReference>
<dbReference type="OrthoDB" id="9809635at2"/>
<dbReference type="Proteomes" id="UP000468735">
    <property type="component" value="Unassembled WGS sequence"/>
</dbReference>
<dbReference type="Pfam" id="PF00144">
    <property type="entry name" value="Beta-lactamase"/>
    <property type="match status" value="1"/>
</dbReference>
<dbReference type="Gene3D" id="3.40.710.10">
    <property type="entry name" value="DD-peptidase/beta-lactamase superfamily"/>
    <property type="match status" value="1"/>
</dbReference>
<dbReference type="InterPro" id="IPR001466">
    <property type="entry name" value="Beta-lactam-related"/>
</dbReference>
<evidence type="ECO:0000313" key="2">
    <source>
        <dbReference type="EMBL" id="KAB2340991.1"/>
    </source>
</evidence>
<dbReference type="PANTHER" id="PTHR43319:SF3">
    <property type="entry name" value="BETA-LACTAMASE-RELATED DOMAIN-CONTAINING PROTEIN"/>
    <property type="match status" value="1"/>
</dbReference>
<dbReference type="InterPro" id="IPR052907">
    <property type="entry name" value="Beta-lactamase/esterase"/>
</dbReference>
<gene>
    <name evidence="2" type="ORF">F8566_42570</name>
</gene>
<evidence type="ECO:0000313" key="3">
    <source>
        <dbReference type="Proteomes" id="UP000468735"/>
    </source>
</evidence>